<gene>
    <name evidence="1" type="ORF">MM415B03362_0008</name>
</gene>
<reference evidence="1" key="1">
    <citation type="submission" date="2020-03" db="EMBL/GenBank/DDBJ databases">
        <title>The deep terrestrial virosphere.</title>
        <authorList>
            <person name="Holmfeldt K."/>
            <person name="Nilsson E."/>
            <person name="Simone D."/>
            <person name="Lopez-Fernandez M."/>
            <person name="Wu X."/>
            <person name="de Brujin I."/>
            <person name="Lundin D."/>
            <person name="Andersson A."/>
            <person name="Bertilsson S."/>
            <person name="Dopson M."/>
        </authorList>
    </citation>
    <scope>NUCLEOTIDE SEQUENCE</scope>
    <source>
        <strain evidence="1">MM415B03362</strain>
    </source>
</reference>
<evidence type="ECO:0000313" key="1">
    <source>
        <dbReference type="EMBL" id="QJA91444.1"/>
    </source>
</evidence>
<dbReference type="EMBL" id="MT142988">
    <property type="protein sequence ID" value="QJA91444.1"/>
    <property type="molecule type" value="Genomic_DNA"/>
</dbReference>
<sequence>MGKEKTGKMGISPNGKIFNADRAYSRGLISGRERQQARKKYGREYVRFGKKYRKIGRDEIIQEGAMHSVLGDELSPILDPGIIGEKPSDLNDEIDFFNPLD</sequence>
<organism evidence="1">
    <name type="scientific">viral metagenome</name>
    <dbReference type="NCBI Taxonomy" id="1070528"/>
    <lineage>
        <taxon>unclassified sequences</taxon>
        <taxon>metagenomes</taxon>
        <taxon>organismal metagenomes</taxon>
    </lineage>
</organism>
<dbReference type="AlphaFoldDB" id="A0A6M3LDM0"/>
<protein>
    <submittedName>
        <fullName evidence="1">Uncharacterized protein</fullName>
    </submittedName>
</protein>
<name>A0A6M3LDM0_9ZZZZ</name>
<accession>A0A6M3LDM0</accession>
<proteinExistence type="predicted"/>